<evidence type="ECO:0000313" key="2">
    <source>
        <dbReference type="EMBL" id="CAA9259986.1"/>
    </source>
</evidence>
<reference evidence="2" key="1">
    <citation type="submission" date="2020-02" db="EMBL/GenBank/DDBJ databases">
        <authorList>
            <person name="Meier V. D."/>
        </authorList>
    </citation>
    <scope>NUCLEOTIDE SEQUENCE</scope>
    <source>
        <strain evidence="2">AVDCRST_MAG83</strain>
    </source>
</reference>
<dbReference type="AlphaFoldDB" id="A0A6J4IRI5"/>
<evidence type="ECO:0000256" key="1">
    <source>
        <dbReference type="SAM" id="MobiDB-lite"/>
    </source>
</evidence>
<name>A0A6J4IRI5_9MICC</name>
<feature type="non-terminal residue" evidence="2">
    <location>
        <position position="83"/>
    </location>
</feature>
<dbReference type="EMBL" id="CADCTE010000147">
    <property type="protein sequence ID" value="CAA9259986.1"/>
    <property type="molecule type" value="Genomic_DNA"/>
</dbReference>
<accession>A0A6J4IRI5</accession>
<gene>
    <name evidence="2" type="ORF">AVDCRST_MAG83-2671</name>
</gene>
<proteinExistence type="predicted"/>
<feature type="non-terminal residue" evidence="2">
    <location>
        <position position="1"/>
    </location>
</feature>
<feature type="compositionally biased region" description="Basic and acidic residues" evidence="1">
    <location>
        <begin position="69"/>
        <end position="83"/>
    </location>
</feature>
<organism evidence="2">
    <name type="scientific">uncultured Arthrobacter sp</name>
    <dbReference type="NCBI Taxonomy" id="114050"/>
    <lineage>
        <taxon>Bacteria</taxon>
        <taxon>Bacillati</taxon>
        <taxon>Actinomycetota</taxon>
        <taxon>Actinomycetes</taxon>
        <taxon>Micrococcales</taxon>
        <taxon>Micrococcaceae</taxon>
        <taxon>Arthrobacter</taxon>
        <taxon>environmental samples</taxon>
    </lineage>
</organism>
<feature type="region of interest" description="Disordered" evidence="1">
    <location>
        <begin position="20"/>
        <end position="83"/>
    </location>
</feature>
<sequence length="83" mass="9467">ENRILNRFDRDRGNSCFCRRRHRELHRPPPCRVHPHGCRTPRPDHLALPQRSPQPAPGHGVPLASRSGHGGDRHPQRDAGRPV</sequence>
<protein>
    <submittedName>
        <fullName evidence="2">Uncharacterized protein</fullName>
    </submittedName>
</protein>